<sequence>MKEIKIENTKEIIAGAGLNITGALLEGAAKLVTSVSNSYIGLFDTISSTVVSMFVMASNPAKAEFKFGNNLIKVDNTKKIDYQIEKLKYDSMQSRYPVLELGSGKSVQKIAIPNNFGDYSVDSIAQYSFDDQGIF</sequence>
<keyword evidence="2" id="KW-1185">Reference proteome</keyword>
<accession>A0ABY5TVX8</accession>
<proteinExistence type="predicted"/>
<protein>
    <submittedName>
        <fullName evidence="1">Uncharacterized protein</fullName>
    </submittedName>
</protein>
<reference evidence="1" key="1">
    <citation type="submission" date="2022-08" db="EMBL/GenBank/DDBJ databases">
        <title>Complete genome sequence of Mycoplasma cottewii type strain VIS.</title>
        <authorList>
            <person name="Spergser J."/>
        </authorList>
    </citation>
    <scope>NUCLEOTIDE SEQUENCE</scope>
    <source>
        <strain evidence="1">VIS</strain>
    </source>
</reference>
<gene>
    <name evidence="1" type="ORF">NX779_03290</name>
</gene>
<organism evidence="1 2">
    <name type="scientific">Mycoplasma cottewii</name>
    <dbReference type="NCBI Taxonomy" id="51364"/>
    <lineage>
        <taxon>Bacteria</taxon>
        <taxon>Bacillati</taxon>
        <taxon>Mycoplasmatota</taxon>
        <taxon>Mollicutes</taxon>
        <taxon>Mycoplasmataceae</taxon>
        <taxon>Mycoplasma</taxon>
    </lineage>
</organism>
<dbReference type="Proteomes" id="UP001059819">
    <property type="component" value="Chromosome"/>
</dbReference>
<name>A0ABY5TVX8_9MOLU</name>
<evidence type="ECO:0000313" key="1">
    <source>
        <dbReference type="EMBL" id="UWD34812.1"/>
    </source>
</evidence>
<dbReference type="EMBL" id="CP103424">
    <property type="protein sequence ID" value="UWD34812.1"/>
    <property type="molecule type" value="Genomic_DNA"/>
</dbReference>
<dbReference type="RefSeq" id="WP_259429998.1">
    <property type="nucleotide sequence ID" value="NZ_CP103424.1"/>
</dbReference>
<evidence type="ECO:0000313" key="2">
    <source>
        <dbReference type="Proteomes" id="UP001059819"/>
    </source>
</evidence>